<evidence type="ECO:0000256" key="4">
    <source>
        <dbReference type="HAMAP-Rule" id="MF_01185"/>
    </source>
</evidence>
<dbReference type="Proteomes" id="UP001499978">
    <property type="component" value="Unassembled WGS sequence"/>
</dbReference>
<comment type="similarity">
    <text evidence="4">Belongs to the FliW family.</text>
</comment>
<dbReference type="SUPFAM" id="SSF141457">
    <property type="entry name" value="BH3618-like"/>
    <property type="match status" value="1"/>
</dbReference>
<gene>
    <name evidence="4" type="primary">fliW</name>
    <name evidence="5" type="ORF">GCM10010201_11150</name>
</gene>
<evidence type="ECO:0000256" key="3">
    <source>
        <dbReference type="ARBA" id="ARBA00022845"/>
    </source>
</evidence>
<reference evidence="5 6" key="1">
    <citation type="journal article" date="2019" name="Int. J. Syst. Evol. Microbiol.">
        <title>The Global Catalogue of Microorganisms (GCM) 10K type strain sequencing project: providing services to taxonomists for standard genome sequencing and annotation.</title>
        <authorList>
            <consortium name="The Broad Institute Genomics Platform"/>
            <consortium name="The Broad Institute Genome Sequencing Center for Infectious Disease"/>
            <person name="Wu L."/>
            <person name="Ma J."/>
        </authorList>
    </citation>
    <scope>NUCLEOTIDE SEQUENCE [LARGE SCALE GENOMIC DNA]</scope>
    <source>
        <strain evidence="5 6">JCM 3367</strain>
    </source>
</reference>
<keyword evidence="2 4" id="KW-1005">Bacterial flagellum biogenesis</keyword>
<dbReference type="PANTHER" id="PTHR39190:SF1">
    <property type="entry name" value="FLAGELLAR ASSEMBLY FACTOR FLIW"/>
    <property type="match status" value="1"/>
</dbReference>
<dbReference type="InterPro" id="IPR003775">
    <property type="entry name" value="Flagellar_assembly_factor_FliW"/>
</dbReference>
<dbReference type="PANTHER" id="PTHR39190">
    <property type="entry name" value="FLAGELLAR ASSEMBLY FACTOR FLIW"/>
    <property type="match status" value="1"/>
</dbReference>
<comment type="caution">
    <text evidence="5">The sequence shown here is derived from an EMBL/GenBank/DDBJ whole genome shotgun (WGS) entry which is preliminary data.</text>
</comment>
<dbReference type="EMBL" id="BAAARY010000003">
    <property type="protein sequence ID" value="GAA2516291.1"/>
    <property type="molecule type" value="Genomic_DNA"/>
</dbReference>
<protein>
    <recommendedName>
        <fullName evidence="4">Flagellar assembly factor FliW</fullName>
    </recommendedName>
</protein>
<comment type="function">
    <text evidence="4">Acts as an anti-CsrA protein, binds CsrA and prevents it from repressing translation of its target genes, one of which is flagellin. Binds to flagellin and participates in the assembly of the flagellum.</text>
</comment>
<keyword evidence="3 4" id="KW-0810">Translation regulation</keyword>
<sequence length="134" mass="14230">MADQPDDLPVIEFVAPMPGFPSQLRFVLVRLDDDGILSALTSVDDPDLRFLVVPPAPFFPTYAPEVSTESLELLGATDPDQILLLLVVTAGESLAATTANQLAPILVDQVSRHALQVVLTGSDLPVRAPLTTSA</sequence>
<name>A0ABN3NBX8_9ACTN</name>
<organism evidence="5 6">
    <name type="scientific">Pilimelia columellifera subsp. columellifera</name>
    <dbReference type="NCBI Taxonomy" id="706583"/>
    <lineage>
        <taxon>Bacteria</taxon>
        <taxon>Bacillati</taxon>
        <taxon>Actinomycetota</taxon>
        <taxon>Actinomycetes</taxon>
        <taxon>Micromonosporales</taxon>
        <taxon>Micromonosporaceae</taxon>
        <taxon>Pilimelia</taxon>
    </lineage>
</organism>
<keyword evidence="4" id="KW-0143">Chaperone</keyword>
<proteinExistence type="inferred from homology"/>
<evidence type="ECO:0000313" key="6">
    <source>
        <dbReference type="Proteomes" id="UP001499978"/>
    </source>
</evidence>
<comment type="subunit">
    <text evidence="4">Interacts with translational regulator CsrA and flagellin(s).</text>
</comment>
<dbReference type="Pfam" id="PF02623">
    <property type="entry name" value="FliW"/>
    <property type="match status" value="1"/>
</dbReference>
<evidence type="ECO:0000313" key="5">
    <source>
        <dbReference type="EMBL" id="GAA2516291.1"/>
    </source>
</evidence>
<dbReference type="Gene3D" id="2.30.290.10">
    <property type="entry name" value="BH3618-like"/>
    <property type="match status" value="1"/>
</dbReference>
<keyword evidence="6" id="KW-1185">Reference proteome</keyword>
<accession>A0ABN3NBX8</accession>
<dbReference type="HAMAP" id="MF_01185">
    <property type="entry name" value="FliW"/>
    <property type="match status" value="1"/>
</dbReference>
<comment type="subcellular location">
    <subcellularLocation>
        <location evidence="4">Cytoplasm</location>
    </subcellularLocation>
</comment>
<keyword evidence="1 4" id="KW-0963">Cytoplasm</keyword>
<evidence type="ECO:0000256" key="2">
    <source>
        <dbReference type="ARBA" id="ARBA00022795"/>
    </source>
</evidence>
<evidence type="ECO:0000256" key="1">
    <source>
        <dbReference type="ARBA" id="ARBA00022490"/>
    </source>
</evidence>
<dbReference type="InterPro" id="IPR024046">
    <property type="entry name" value="Flagellar_assmbl_FliW_dom_sf"/>
</dbReference>
<dbReference type="RefSeq" id="WP_344169264.1">
    <property type="nucleotide sequence ID" value="NZ_BAAARY010000003.1"/>
</dbReference>